<keyword evidence="2" id="KW-0472">Membrane</keyword>
<evidence type="ECO:0000313" key="5">
    <source>
        <dbReference type="Proteomes" id="UP000265080"/>
    </source>
</evidence>
<dbReference type="InterPro" id="IPR016186">
    <property type="entry name" value="C-type_lectin-like/link_sf"/>
</dbReference>
<dbReference type="Gene3D" id="3.10.100.10">
    <property type="entry name" value="Mannose-Binding Protein A, subunit A"/>
    <property type="match status" value="1"/>
</dbReference>
<dbReference type="PROSITE" id="PS50041">
    <property type="entry name" value="C_TYPE_LECTIN_2"/>
    <property type="match status" value="1"/>
</dbReference>
<proteinExistence type="predicted"/>
<sequence length="321" mass="36525">MRASWQLVLIAILMGVILALIGVLFSEKKEKQSLEAKLQHMEEEIFAARINTDRLQKENNQLMQVLNFTYQNFTTVENGGQLKQLLNTTLLSIEKTQLSQLLEKTLQEKTQLQVEKNELNMLLNSTLQSCNLVEAENVLLKRLTFCSRCQPGWTEHASRCFFLSTVAKTWENARWDCFSMGGDLAVVLNAEDQAFLTNMTFQYTQQHRGEVFHSAWIGMQDMVKEGTHYWVNGNSIQSDVIYWRDSEPNNSIPSWDVDMAGQDCVAIVPPNEVGVGDWLNSWDDIVCLGARHYICETVALIVKPKKVNHDHALTPTGSRPS</sequence>
<dbReference type="Ensembl" id="ENSAPET00000032667.1">
    <property type="protein sequence ID" value="ENSAPEP00000031824.1"/>
    <property type="gene ID" value="ENSAPEG00000022591.1"/>
</dbReference>
<feature type="coiled-coil region" evidence="1">
    <location>
        <begin position="24"/>
        <end position="58"/>
    </location>
</feature>
<reference evidence="4" key="3">
    <citation type="submission" date="2025-09" db="UniProtKB">
        <authorList>
            <consortium name="Ensembl"/>
        </authorList>
    </citation>
    <scope>IDENTIFICATION</scope>
</reference>
<name>A0A3P8U3B2_AMPPE</name>
<protein>
    <recommendedName>
        <fullName evidence="3">C-type lectin domain-containing protein</fullName>
    </recommendedName>
</protein>
<dbReference type="SUPFAM" id="SSF56436">
    <property type="entry name" value="C-type lectin-like"/>
    <property type="match status" value="1"/>
</dbReference>
<keyword evidence="1" id="KW-0175">Coiled coil</keyword>
<feature type="coiled-coil region" evidence="1">
    <location>
        <begin position="95"/>
        <end position="122"/>
    </location>
</feature>
<keyword evidence="2" id="KW-0812">Transmembrane</keyword>
<dbReference type="AlphaFoldDB" id="A0A3P8U3B2"/>
<dbReference type="InterPro" id="IPR016187">
    <property type="entry name" value="CTDL_fold"/>
</dbReference>
<dbReference type="GeneTree" id="ENSGT01030000234575"/>
<evidence type="ECO:0000256" key="2">
    <source>
        <dbReference type="SAM" id="Phobius"/>
    </source>
</evidence>
<dbReference type="InterPro" id="IPR001304">
    <property type="entry name" value="C-type_lectin-like"/>
</dbReference>
<reference evidence="4" key="2">
    <citation type="submission" date="2025-08" db="UniProtKB">
        <authorList>
            <consortium name="Ensembl"/>
        </authorList>
    </citation>
    <scope>IDENTIFICATION</scope>
</reference>
<dbReference type="STRING" id="161767.ENSAPEP00000031824"/>
<dbReference type="SMART" id="SM00034">
    <property type="entry name" value="CLECT"/>
    <property type="match status" value="1"/>
</dbReference>
<keyword evidence="5" id="KW-1185">Reference proteome</keyword>
<feature type="transmembrane region" description="Helical" evidence="2">
    <location>
        <begin position="6"/>
        <end position="25"/>
    </location>
</feature>
<evidence type="ECO:0000313" key="4">
    <source>
        <dbReference type="Ensembl" id="ENSAPEP00000031824.1"/>
    </source>
</evidence>
<organism evidence="4 5">
    <name type="scientific">Amphiprion percula</name>
    <name type="common">Orange clownfish</name>
    <name type="synonym">Lutjanus percula</name>
    <dbReference type="NCBI Taxonomy" id="161767"/>
    <lineage>
        <taxon>Eukaryota</taxon>
        <taxon>Metazoa</taxon>
        <taxon>Chordata</taxon>
        <taxon>Craniata</taxon>
        <taxon>Vertebrata</taxon>
        <taxon>Euteleostomi</taxon>
        <taxon>Actinopterygii</taxon>
        <taxon>Neopterygii</taxon>
        <taxon>Teleostei</taxon>
        <taxon>Neoteleostei</taxon>
        <taxon>Acanthomorphata</taxon>
        <taxon>Ovalentaria</taxon>
        <taxon>Pomacentridae</taxon>
        <taxon>Amphiprion</taxon>
    </lineage>
</organism>
<feature type="domain" description="C-type lectin" evidence="3">
    <location>
        <begin position="156"/>
        <end position="296"/>
    </location>
</feature>
<dbReference type="Pfam" id="PF00059">
    <property type="entry name" value="Lectin_C"/>
    <property type="match status" value="1"/>
</dbReference>
<accession>A0A3P8U3B2</accession>
<dbReference type="OMA" id="GARHYIC"/>
<reference evidence="4 5" key="1">
    <citation type="submission" date="2018-03" db="EMBL/GenBank/DDBJ databases">
        <title>Finding Nemo's genes: A chromosome-scale reference assembly of the genome of the orange clownfish Amphiprion percula.</title>
        <authorList>
            <person name="Lehmann R."/>
        </authorList>
    </citation>
    <scope>NUCLEOTIDE SEQUENCE</scope>
</reference>
<keyword evidence="2" id="KW-1133">Transmembrane helix</keyword>
<evidence type="ECO:0000256" key="1">
    <source>
        <dbReference type="SAM" id="Coils"/>
    </source>
</evidence>
<dbReference type="Proteomes" id="UP000265080">
    <property type="component" value="Chromosome 1"/>
</dbReference>
<evidence type="ECO:0000259" key="3">
    <source>
        <dbReference type="PROSITE" id="PS50041"/>
    </source>
</evidence>
<dbReference type="PANTHER" id="PTHR22803">
    <property type="entry name" value="MANNOSE, PHOSPHOLIPASE, LECTIN RECEPTOR RELATED"/>
    <property type="match status" value="1"/>
</dbReference>
<dbReference type="InterPro" id="IPR050111">
    <property type="entry name" value="C-type_lectin/snaclec_domain"/>
</dbReference>